<dbReference type="Pfam" id="PF02260">
    <property type="entry name" value="FATC"/>
    <property type="match status" value="1"/>
</dbReference>
<dbReference type="SMART" id="SM01343">
    <property type="entry name" value="FATC"/>
    <property type="match status" value="1"/>
</dbReference>
<dbReference type="EMBL" id="CM017610">
    <property type="protein sequence ID" value="TYI44129.1"/>
    <property type="molecule type" value="Genomic_DNA"/>
</dbReference>
<evidence type="ECO:0000313" key="3">
    <source>
        <dbReference type="EMBL" id="TYI44129.1"/>
    </source>
</evidence>
<dbReference type="GO" id="GO:0000184">
    <property type="term" value="P:nuclear-transcribed mRNA catabolic process, nonsense-mediated decay"/>
    <property type="evidence" value="ECO:0007669"/>
    <property type="project" value="TreeGrafter"/>
</dbReference>
<dbReference type="PANTHER" id="PTHR11139:SF71">
    <property type="entry name" value="SERINE_THREONINE-PROTEIN KINASE SMG1"/>
    <property type="match status" value="1"/>
</dbReference>
<protein>
    <recommendedName>
        <fullName evidence="2">FATC domain-containing protein</fullName>
    </recommendedName>
</protein>
<sequence length="470" mass="50901">MEVASSGLYSATNELCIASLKAKSASGDLQSTVLAMRDCAYEASVALSAFAHVSRGHTALTSESGSMLEEVLAITEDLHDVHNLGKEAASVHRSLMEDLSKQANAILLPLESVLSKDVSAMTEAMARERETKMEVSPIHGQAIYQSYGLRVRETCQTFKPLVPSLTFSVKELHSLLTTLARTASLHAGNLHKALEGLGESQEVKSQSISLSRPDLASDATEYDERGGESISTSGSGSPKDIVGLTGLSLQEKEWISPPDSIGTSGMESSITSNGTSLSDSINDPVVEMMEKISLDSSQKKDKGDPNFVPSSESEYDEISRCGHRLSENMEVKNTNEVKSANEETNEHLKTVPSVNDEAVSAPLESLQPSNKVNLDVKFQGKDEVSTLGKIEVGDESHEVPVPSTDTASRIARGKNAYAMSVLRRVEMKLDGRDITERREISIAEQVDYLIKQATSVDNLCSMYEGWTPWI</sequence>
<dbReference type="InterPro" id="IPR003152">
    <property type="entry name" value="FATC_dom"/>
</dbReference>
<accession>A0A5D2RTM8</accession>
<feature type="domain" description="FATC" evidence="2">
    <location>
        <begin position="438"/>
        <end position="470"/>
    </location>
</feature>
<keyword evidence="4" id="KW-1185">Reference proteome</keyword>
<evidence type="ECO:0000259" key="2">
    <source>
        <dbReference type="PROSITE" id="PS51190"/>
    </source>
</evidence>
<feature type="region of interest" description="Disordered" evidence="1">
    <location>
        <begin position="201"/>
        <end position="242"/>
    </location>
</feature>
<dbReference type="PANTHER" id="PTHR11139">
    <property type="entry name" value="ATAXIA TELANGIECTASIA MUTATED ATM -RELATED"/>
    <property type="match status" value="1"/>
</dbReference>
<dbReference type="InterPro" id="IPR050517">
    <property type="entry name" value="DDR_Repair_Kinase"/>
</dbReference>
<dbReference type="Proteomes" id="UP000322667">
    <property type="component" value="Chromosome A01"/>
</dbReference>
<name>A0A5D2RTM8_GOSTO</name>
<dbReference type="PROSITE" id="PS51190">
    <property type="entry name" value="FATC"/>
    <property type="match status" value="1"/>
</dbReference>
<dbReference type="GO" id="GO:0004674">
    <property type="term" value="F:protein serine/threonine kinase activity"/>
    <property type="evidence" value="ECO:0007669"/>
    <property type="project" value="TreeGrafter"/>
</dbReference>
<feature type="compositionally biased region" description="Polar residues" evidence="1">
    <location>
        <begin position="261"/>
        <end position="281"/>
    </location>
</feature>
<feature type="compositionally biased region" description="Low complexity" evidence="1">
    <location>
        <begin position="228"/>
        <end position="237"/>
    </location>
</feature>
<proteinExistence type="predicted"/>
<organism evidence="3 4">
    <name type="scientific">Gossypium tomentosum</name>
    <name type="common">Hawaiian cotton</name>
    <name type="synonym">Gossypium sandvicense</name>
    <dbReference type="NCBI Taxonomy" id="34277"/>
    <lineage>
        <taxon>Eukaryota</taxon>
        <taxon>Viridiplantae</taxon>
        <taxon>Streptophyta</taxon>
        <taxon>Embryophyta</taxon>
        <taxon>Tracheophyta</taxon>
        <taxon>Spermatophyta</taxon>
        <taxon>Magnoliopsida</taxon>
        <taxon>eudicotyledons</taxon>
        <taxon>Gunneridae</taxon>
        <taxon>Pentapetalae</taxon>
        <taxon>rosids</taxon>
        <taxon>malvids</taxon>
        <taxon>Malvales</taxon>
        <taxon>Malvaceae</taxon>
        <taxon>Malvoideae</taxon>
        <taxon>Gossypium</taxon>
    </lineage>
</organism>
<dbReference type="GO" id="GO:0005634">
    <property type="term" value="C:nucleus"/>
    <property type="evidence" value="ECO:0007669"/>
    <property type="project" value="TreeGrafter"/>
</dbReference>
<evidence type="ECO:0000313" key="4">
    <source>
        <dbReference type="Proteomes" id="UP000322667"/>
    </source>
</evidence>
<feature type="compositionally biased region" description="Basic and acidic residues" evidence="1">
    <location>
        <begin position="293"/>
        <end position="304"/>
    </location>
</feature>
<evidence type="ECO:0000256" key="1">
    <source>
        <dbReference type="SAM" id="MobiDB-lite"/>
    </source>
</evidence>
<dbReference type="AlphaFoldDB" id="A0A5D2RTM8"/>
<feature type="region of interest" description="Disordered" evidence="1">
    <location>
        <begin position="256"/>
        <end position="281"/>
    </location>
</feature>
<reference evidence="3 4" key="1">
    <citation type="submission" date="2019-07" db="EMBL/GenBank/DDBJ databases">
        <title>WGS assembly of Gossypium tomentosum.</title>
        <authorList>
            <person name="Chen Z.J."/>
            <person name="Sreedasyam A."/>
            <person name="Ando A."/>
            <person name="Song Q."/>
            <person name="De L."/>
            <person name="Hulse-Kemp A."/>
            <person name="Ding M."/>
            <person name="Ye W."/>
            <person name="Kirkbride R."/>
            <person name="Jenkins J."/>
            <person name="Plott C."/>
            <person name="Lovell J."/>
            <person name="Lin Y.-M."/>
            <person name="Vaughn R."/>
            <person name="Liu B."/>
            <person name="Li W."/>
            <person name="Simpson S."/>
            <person name="Scheffler B."/>
            <person name="Saski C."/>
            <person name="Grover C."/>
            <person name="Hu G."/>
            <person name="Conover J."/>
            <person name="Carlson J."/>
            <person name="Shu S."/>
            <person name="Boston L."/>
            <person name="Williams M."/>
            <person name="Peterson D."/>
            <person name="Mcgee K."/>
            <person name="Jones D."/>
            <person name="Wendel J."/>
            <person name="Stelly D."/>
            <person name="Grimwood J."/>
            <person name="Schmutz J."/>
        </authorList>
    </citation>
    <scope>NUCLEOTIDE SEQUENCE [LARGE SCALE GENOMIC DNA]</scope>
    <source>
        <strain evidence="3">7179.01</strain>
    </source>
</reference>
<gene>
    <name evidence="3" type="ORF">ES332_A01G215900v1</name>
</gene>
<feature type="region of interest" description="Disordered" evidence="1">
    <location>
        <begin position="293"/>
        <end position="319"/>
    </location>
</feature>